<organism evidence="1 2">
    <name type="scientific">Chrysochromulina tobinii</name>
    <dbReference type="NCBI Taxonomy" id="1460289"/>
    <lineage>
        <taxon>Eukaryota</taxon>
        <taxon>Haptista</taxon>
        <taxon>Haptophyta</taxon>
        <taxon>Prymnesiophyceae</taxon>
        <taxon>Prymnesiales</taxon>
        <taxon>Chrysochromulinaceae</taxon>
        <taxon>Chrysochromulina</taxon>
    </lineage>
</organism>
<evidence type="ECO:0000313" key="1">
    <source>
        <dbReference type="EMBL" id="KOO26534.1"/>
    </source>
</evidence>
<proteinExistence type="predicted"/>
<reference evidence="2" key="1">
    <citation type="journal article" date="2015" name="PLoS Genet.">
        <title>Genome Sequence and Transcriptome Analyses of Chrysochromulina tobin: Metabolic Tools for Enhanced Algal Fitness in the Prominent Order Prymnesiales (Haptophyceae).</title>
        <authorList>
            <person name="Hovde B.T."/>
            <person name="Deodato C.R."/>
            <person name="Hunsperger H.M."/>
            <person name="Ryken S.A."/>
            <person name="Yost W."/>
            <person name="Jha R.K."/>
            <person name="Patterson J."/>
            <person name="Monnat R.J. Jr."/>
            <person name="Barlow S.B."/>
            <person name="Starkenburg S.R."/>
            <person name="Cattolico R.A."/>
        </authorList>
    </citation>
    <scope>NUCLEOTIDE SEQUENCE</scope>
    <source>
        <strain evidence="2">CCMP291</strain>
    </source>
</reference>
<keyword evidence="2" id="KW-1185">Reference proteome</keyword>
<gene>
    <name evidence="1" type="ORF">Ctob_010819</name>
</gene>
<protein>
    <submittedName>
        <fullName evidence="1">Uncharacterized protein</fullName>
    </submittedName>
</protein>
<comment type="caution">
    <text evidence="1">The sequence shown here is derived from an EMBL/GenBank/DDBJ whole genome shotgun (WGS) entry which is preliminary data.</text>
</comment>
<accession>A0A0M0JIY5</accession>
<dbReference type="EMBL" id="JWZX01002839">
    <property type="protein sequence ID" value="KOO26534.1"/>
    <property type="molecule type" value="Genomic_DNA"/>
</dbReference>
<evidence type="ECO:0000313" key="2">
    <source>
        <dbReference type="Proteomes" id="UP000037460"/>
    </source>
</evidence>
<name>A0A0M0JIY5_9EUKA</name>
<dbReference type="AlphaFoldDB" id="A0A0M0JIY5"/>
<sequence length="99" mass="10349">MVSALSSGWGIAIGPLPEMGAEMGADMSSSAAWSAHDEAWLAVSHSSVVVSSQLKRTCRFAFPRLGGLPVRMTLAIEGSAPADRWLGERCQSCGLRGDG</sequence>
<dbReference type="Proteomes" id="UP000037460">
    <property type="component" value="Unassembled WGS sequence"/>
</dbReference>